<evidence type="ECO:0000313" key="3">
    <source>
        <dbReference type="EMBL" id="SDS75439.1"/>
    </source>
</evidence>
<keyword evidence="5" id="KW-1185">Reference proteome</keyword>
<dbReference type="OrthoDB" id="4976927at2"/>
<accession>A0A1H1UU91</accession>
<feature type="transmembrane region" description="Helical" evidence="1">
    <location>
        <begin position="12"/>
        <end position="35"/>
    </location>
</feature>
<reference evidence="4" key="2">
    <citation type="submission" date="2016-10" db="EMBL/GenBank/DDBJ databases">
        <authorList>
            <person name="Varghese N."/>
            <person name="Submissions S."/>
        </authorList>
    </citation>
    <scope>NUCLEOTIDE SEQUENCE [LARGE SCALE GENOMIC DNA]</scope>
    <source>
        <strain evidence="4">CPCC 202695</strain>
    </source>
</reference>
<evidence type="ECO:0000256" key="1">
    <source>
        <dbReference type="SAM" id="Phobius"/>
    </source>
</evidence>
<proteinExistence type="predicted"/>
<evidence type="ECO:0000313" key="5">
    <source>
        <dbReference type="Proteomes" id="UP000893823"/>
    </source>
</evidence>
<dbReference type="STRING" id="589382.SAMN04489721_1850"/>
<keyword evidence="1" id="KW-0812">Transmembrane</keyword>
<dbReference type="AlphaFoldDB" id="A0A1H1UU91"/>
<organism evidence="3 4">
    <name type="scientific">Agromyces flavus</name>
    <dbReference type="NCBI Taxonomy" id="589382"/>
    <lineage>
        <taxon>Bacteria</taxon>
        <taxon>Bacillati</taxon>
        <taxon>Actinomycetota</taxon>
        <taxon>Actinomycetes</taxon>
        <taxon>Micrococcales</taxon>
        <taxon>Microbacteriaceae</taxon>
        <taxon>Agromyces</taxon>
    </lineage>
</organism>
<keyword evidence="1" id="KW-0472">Membrane</keyword>
<sequence length="375" mass="39053">MTDPPRPPERRSPAATAVVAVVVGVLIAAVGHQLVATELHRQLWPSWVAADARHDEADAAYDQAAARAESAASRTESLEAVLTPDLVGEDDRTALADALVGLRSVLDADAGASRLGIVDLVDPDAFAPAWELYADLWEISELVPERAAAAASSEAAAEAVLAAADEVDAATETLITGAQEVARAELAANPSATTETRRVLEQLVDGGGSGTDAAAFTALATAVADVRASHAAEVARAEAYPVRAEIEAFARSIANGVALDFAWAYEVAGLESDTWYSGTAEFGVDGGEWGLITLSESIEWAWGDDPNAEAVVVHEVGHTQVIREACRALFEQAGSDHESWATAWAIGMGYDLPGSGIEAYGRPTDAQVAAAAQCR</sequence>
<dbReference type="Proteomes" id="UP000893823">
    <property type="component" value="Unassembled WGS sequence"/>
</dbReference>
<dbReference type="EMBL" id="SODL02000004">
    <property type="protein sequence ID" value="MCP2368152.1"/>
    <property type="molecule type" value="Genomic_DNA"/>
</dbReference>
<protein>
    <submittedName>
        <fullName evidence="3">Uncharacterized protein</fullName>
    </submittedName>
</protein>
<evidence type="ECO:0000313" key="2">
    <source>
        <dbReference type="EMBL" id="MCP2368152.1"/>
    </source>
</evidence>
<reference evidence="2" key="3">
    <citation type="submission" date="2022-06" db="EMBL/GenBank/DDBJ databases">
        <title>Genomic Encyclopedia of Type Strains, Phase III (KMG-III): the genomes of soil and plant-associated and newly described type strains.</title>
        <authorList>
            <person name="Whitman W."/>
        </authorList>
    </citation>
    <scope>NUCLEOTIDE SEQUENCE</scope>
    <source>
        <strain evidence="2">CPCC 202695</strain>
    </source>
</reference>
<reference evidence="3" key="1">
    <citation type="submission" date="2016-10" db="EMBL/GenBank/DDBJ databases">
        <authorList>
            <person name="de Groot N.N."/>
        </authorList>
    </citation>
    <scope>NUCLEOTIDE SEQUENCE [LARGE SCALE GENOMIC DNA]</scope>
    <source>
        <strain evidence="3">CPCC 202695</strain>
    </source>
</reference>
<dbReference type="Proteomes" id="UP000199482">
    <property type="component" value="Chromosome I"/>
</dbReference>
<gene>
    <name evidence="2" type="ORF">BCL57_002325</name>
    <name evidence="3" type="ORF">SAMN04489721_1850</name>
</gene>
<dbReference type="EMBL" id="LT629755">
    <property type="protein sequence ID" value="SDS75439.1"/>
    <property type="molecule type" value="Genomic_DNA"/>
</dbReference>
<name>A0A1H1UU91_9MICO</name>
<keyword evidence="1" id="KW-1133">Transmembrane helix</keyword>
<evidence type="ECO:0000313" key="4">
    <source>
        <dbReference type="Proteomes" id="UP000199482"/>
    </source>
</evidence>
<dbReference type="RefSeq" id="WP_092671321.1">
    <property type="nucleotide sequence ID" value="NZ_BMDN01000004.1"/>
</dbReference>